<feature type="region of interest" description="Disordered" evidence="2">
    <location>
        <begin position="703"/>
        <end position="743"/>
    </location>
</feature>
<name>A0AAN6RZV6_9PEZI</name>
<evidence type="ECO:0000259" key="3">
    <source>
        <dbReference type="PROSITE" id="PS50174"/>
    </source>
</evidence>
<dbReference type="Pfam" id="PF01585">
    <property type="entry name" value="G-patch"/>
    <property type="match status" value="1"/>
</dbReference>
<gene>
    <name evidence="4" type="ORF">QBC46DRAFT_397902</name>
</gene>
<evidence type="ECO:0000313" key="5">
    <source>
        <dbReference type="Proteomes" id="UP001303473"/>
    </source>
</evidence>
<feature type="compositionally biased region" description="Polar residues" evidence="2">
    <location>
        <begin position="206"/>
        <end position="215"/>
    </location>
</feature>
<dbReference type="EMBL" id="MU853931">
    <property type="protein sequence ID" value="KAK3935269.1"/>
    <property type="molecule type" value="Genomic_DNA"/>
</dbReference>
<dbReference type="PROSITE" id="PS50174">
    <property type="entry name" value="G_PATCH"/>
    <property type="match status" value="1"/>
</dbReference>
<dbReference type="InterPro" id="IPR022783">
    <property type="entry name" value="GCFC_dom"/>
</dbReference>
<evidence type="ECO:0000256" key="2">
    <source>
        <dbReference type="SAM" id="MobiDB-lite"/>
    </source>
</evidence>
<comment type="similarity">
    <text evidence="1">Belongs to the TFP11/STIP family.</text>
</comment>
<feature type="region of interest" description="Disordered" evidence="2">
    <location>
        <begin position="155"/>
        <end position="218"/>
    </location>
</feature>
<accession>A0AAN6RZV6</accession>
<dbReference type="SMART" id="SM00443">
    <property type="entry name" value="G_patch"/>
    <property type="match status" value="1"/>
</dbReference>
<feature type="region of interest" description="Disordered" evidence="2">
    <location>
        <begin position="1"/>
        <end position="115"/>
    </location>
</feature>
<feature type="compositionally biased region" description="Acidic residues" evidence="2">
    <location>
        <begin position="1"/>
        <end position="18"/>
    </location>
</feature>
<feature type="compositionally biased region" description="Basic and acidic residues" evidence="2">
    <location>
        <begin position="159"/>
        <end position="180"/>
    </location>
</feature>
<proteinExistence type="inferred from homology"/>
<dbReference type="Pfam" id="PF07842">
    <property type="entry name" value="GCFC"/>
    <property type="match status" value="1"/>
</dbReference>
<feature type="domain" description="G-patch" evidence="3">
    <location>
        <begin position="115"/>
        <end position="161"/>
    </location>
</feature>
<dbReference type="Proteomes" id="UP001303473">
    <property type="component" value="Unassembled WGS sequence"/>
</dbReference>
<dbReference type="AlphaFoldDB" id="A0AAN6RZV6"/>
<sequence>MKPIAADEEEDEDEEDEGTAGVGLGFKGASAGPAQGLGWTPSFQQQPLPKENNIPKKTFIKSSLESGTPLGKGFTPTSAMQPTLLVRDDDESPAPRVALPSAFGPAKGGKTKINGKSFGARMMAKMGYVEGRGLGKEGQGRHVIIEANLRPQGAGLGAVKEKTKQEREEEKRQARLRGEVVVDSDEEEKKKRAARRKKALGGGISSGTPSGASTPRRQKPRYLTLDEIKKTAPGLNIPDAFTPILDLTGPGKKMLTSSSGLMTPTSGAVPAESTEAAESRKLMRRAQNDFMAILEEWQSLQERKAYLELQLQQERQELGDLDASLQANRSVTTACETILEPVESGELDKKADLSWRLNRVMVGFKDANDSLSDSMLPQLKDELTSLAVAAIYPTFKEFLQLWEPLKEPKPSFVDSLMSIRGLLGLDKQTKKAHRKATATPYETMMYKLWLPTVAAAVREWDVREPDQLITLFEVWGKLMPAFVRTQLLEQDVVRKLEEAVQKWHPKKKHTHNLPHGWIFPWLPFLPSVHLDPKASTGLVADVKRKFRQLIDVWEFDRGVIPGLKKWKEVLRPSKSRDQWAPLIMNHVLPSMARYMKASFRVDPQDQEPYLGMLEGIFKWLDVMSPSMVGEVVVGEVFPLWHEALYHWLLLEEANYDEIGQWFQWWQDDVFPEEIKNLPSITAEFEKGTVLIEQALDLGDRAKNELKPPERAPAYRAKEDRHRHRHHHRSAAPETPVRERKQPEEEVTYRHVIEDWCQENDLQFIPERKKVHAEGPLYRITARGDGRGGVLVYFKGDILYAEAKNKKCPIEIRRDREGDWGLLLDLAS</sequence>
<organism evidence="4 5">
    <name type="scientific">Diplogelasinospora grovesii</name>
    <dbReference type="NCBI Taxonomy" id="303347"/>
    <lineage>
        <taxon>Eukaryota</taxon>
        <taxon>Fungi</taxon>
        <taxon>Dikarya</taxon>
        <taxon>Ascomycota</taxon>
        <taxon>Pezizomycotina</taxon>
        <taxon>Sordariomycetes</taxon>
        <taxon>Sordariomycetidae</taxon>
        <taxon>Sordariales</taxon>
        <taxon>Diplogelasinosporaceae</taxon>
        <taxon>Diplogelasinospora</taxon>
    </lineage>
</organism>
<dbReference type="InterPro" id="IPR045211">
    <property type="entry name" value="TFP11/STIP/Ntr1"/>
</dbReference>
<feature type="compositionally biased region" description="Basic residues" evidence="2">
    <location>
        <begin position="720"/>
        <end position="729"/>
    </location>
</feature>
<evidence type="ECO:0000256" key="1">
    <source>
        <dbReference type="ARBA" id="ARBA00010900"/>
    </source>
</evidence>
<dbReference type="GO" id="GO:0000390">
    <property type="term" value="P:spliceosomal complex disassembly"/>
    <property type="evidence" value="ECO:0007669"/>
    <property type="project" value="InterPro"/>
</dbReference>
<reference evidence="5" key="1">
    <citation type="journal article" date="2023" name="Mol. Phylogenet. Evol.">
        <title>Genome-scale phylogeny and comparative genomics of the fungal order Sordariales.</title>
        <authorList>
            <person name="Hensen N."/>
            <person name="Bonometti L."/>
            <person name="Westerberg I."/>
            <person name="Brannstrom I.O."/>
            <person name="Guillou S."/>
            <person name="Cros-Aarteil S."/>
            <person name="Calhoun S."/>
            <person name="Haridas S."/>
            <person name="Kuo A."/>
            <person name="Mondo S."/>
            <person name="Pangilinan J."/>
            <person name="Riley R."/>
            <person name="LaButti K."/>
            <person name="Andreopoulos B."/>
            <person name="Lipzen A."/>
            <person name="Chen C."/>
            <person name="Yan M."/>
            <person name="Daum C."/>
            <person name="Ng V."/>
            <person name="Clum A."/>
            <person name="Steindorff A."/>
            <person name="Ohm R.A."/>
            <person name="Martin F."/>
            <person name="Silar P."/>
            <person name="Natvig D.O."/>
            <person name="Lalanne C."/>
            <person name="Gautier V."/>
            <person name="Ament-Velasquez S.L."/>
            <person name="Kruys A."/>
            <person name="Hutchinson M.I."/>
            <person name="Powell A.J."/>
            <person name="Barry K."/>
            <person name="Miller A.N."/>
            <person name="Grigoriev I.V."/>
            <person name="Debuchy R."/>
            <person name="Gladieux P."/>
            <person name="Hiltunen Thoren M."/>
            <person name="Johannesson H."/>
        </authorList>
    </citation>
    <scope>NUCLEOTIDE SEQUENCE [LARGE SCALE GENOMIC DNA]</scope>
    <source>
        <strain evidence="5">CBS 340.73</strain>
    </source>
</reference>
<keyword evidence="4" id="KW-0238">DNA-binding</keyword>
<dbReference type="InterPro" id="IPR000467">
    <property type="entry name" value="G_patch_dom"/>
</dbReference>
<evidence type="ECO:0000313" key="4">
    <source>
        <dbReference type="EMBL" id="KAK3935269.1"/>
    </source>
</evidence>
<protein>
    <submittedName>
        <fullName evidence="4">GC-rich sequence DNA-binding factor-like protein-domain-containing protein</fullName>
    </submittedName>
</protein>
<comment type="caution">
    <text evidence="4">The sequence shown here is derived from an EMBL/GenBank/DDBJ whole genome shotgun (WGS) entry which is preliminary data.</text>
</comment>
<keyword evidence="5" id="KW-1185">Reference proteome</keyword>
<dbReference type="GO" id="GO:0071008">
    <property type="term" value="C:U2-type post-mRNA release spliceosomal complex"/>
    <property type="evidence" value="ECO:0007669"/>
    <property type="project" value="TreeGrafter"/>
</dbReference>
<dbReference type="PANTHER" id="PTHR23329">
    <property type="entry name" value="TUFTELIN-INTERACTING PROTEIN 11-RELATED"/>
    <property type="match status" value="1"/>
</dbReference>
<dbReference type="PANTHER" id="PTHR23329:SF1">
    <property type="entry name" value="TUFTELIN-INTERACTING PROTEIN 11"/>
    <property type="match status" value="1"/>
</dbReference>
<dbReference type="GO" id="GO:0003677">
    <property type="term" value="F:DNA binding"/>
    <property type="evidence" value="ECO:0007669"/>
    <property type="project" value="UniProtKB-KW"/>
</dbReference>